<keyword evidence="6 7" id="KW-0862">Zinc</keyword>
<gene>
    <name evidence="7" type="primary">ybeY</name>
    <name evidence="8" type="ORF">A2626_00490</name>
</gene>
<keyword evidence="4 7" id="KW-0255">Endonuclease</keyword>
<evidence type="ECO:0000256" key="6">
    <source>
        <dbReference type="ARBA" id="ARBA00022833"/>
    </source>
</evidence>
<comment type="caution">
    <text evidence="8">The sequence shown here is derived from an EMBL/GenBank/DDBJ whole genome shotgun (WGS) entry which is preliminary data.</text>
</comment>
<evidence type="ECO:0000256" key="2">
    <source>
        <dbReference type="ARBA" id="ARBA00022722"/>
    </source>
</evidence>
<keyword evidence="2 7" id="KW-0540">Nuclease</keyword>
<evidence type="ECO:0000256" key="3">
    <source>
        <dbReference type="ARBA" id="ARBA00022723"/>
    </source>
</evidence>
<organism evidence="8 9">
    <name type="scientific">Candidatus Nealsonbacteria bacterium RIFCSPHIGHO2_01_FULL_38_55</name>
    <dbReference type="NCBI Taxonomy" id="1801664"/>
    <lineage>
        <taxon>Bacteria</taxon>
        <taxon>Candidatus Nealsoniibacteriota</taxon>
    </lineage>
</organism>
<dbReference type="InterPro" id="IPR020549">
    <property type="entry name" value="YbeY_CS"/>
</dbReference>
<name>A0A1G2E2Z5_9BACT</name>
<dbReference type="GO" id="GO:0004222">
    <property type="term" value="F:metalloendopeptidase activity"/>
    <property type="evidence" value="ECO:0007669"/>
    <property type="project" value="InterPro"/>
</dbReference>
<dbReference type="SUPFAM" id="SSF55486">
    <property type="entry name" value="Metalloproteases ('zincins'), catalytic domain"/>
    <property type="match status" value="1"/>
</dbReference>
<keyword evidence="7" id="KW-0698">rRNA processing</keyword>
<keyword evidence="7" id="KW-0963">Cytoplasm</keyword>
<evidence type="ECO:0000256" key="4">
    <source>
        <dbReference type="ARBA" id="ARBA00022759"/>
    </source>
</evidence>
<evidence type="ECO:0000256" key="7">
    <source>
        <dbReference type="HAMAP-Rule" id="MF_00009"/>
    </source>
</evidence>
<dbReference type="PANTHER" id="PTHR46986">
    <property type="entry name" value="ENDORIBONUCLEASE YBEY, CHLOROPLASTIC"/>
    <property type="match status" value="1"/>
</dbReference>
<dbReference type="Pfam" id="PF02130">
    <property type="entry name" value="YbeY"/>
    <property type="match status" value="1"/>
</dbReference>
<keyword evidence="3 7" id="KW-0479">Metal-binding</keyword>
<dbReference type="AlphaFoldDB" id="A0A1G2E2Z5"/>
<dbReference type="GO" id="GO:0006364">
    <property type="term" value="P:rRNA processing"/>
    <property type="evidence" value="ECO:0007669"/>
    <property type="project" value="UniProtKB-UniRule"/>
</dbReference>
<feature type="binding site" evidence="7">
    <location>
        <position position="120"/>
    </location>
    <ligand>
        <name>Zn(2+)</name>
        <dbReference type="ChEBI" id="CHEBI:29105"/>
        <note>catalytic</note>
    </ligand>
</feature>
<dbReference type="Proteomes" id="UP000177360">
    <property type="component" value="Unassembled WGS sequence"/>
</dbReference>
<keyword evidence="7" id="KW-0690">Ribosome biogenesis</keyword>
<keyword evidence="5 7" id="KW-0378">Hydrolase</keyword>
<dbReference type="NCBIfam" id="TIGR00043">
    <property type="entry name" value="rRNA maturation RNase YbeY"/>
    <property type="match status" value="1"/>
</dbReference>
<comment type="subcellular location">
    <subcellularLocation>
        <location evidence="7">Cytoplasm</location>
    </subcellularLocation>
</comment>
<dbReference type="PROSITE" id="PS01306">
    <property type="entry name" value="UPF0054"/>
    <property type="match status" value="1"/>
</dbReference>
<dbReference type="EMBL" id="MHLZ01000024">
    <property type="protein sequence ID" value="OGZ19730.1"/>
    <property type="molecule type" value="Genomic_DNA"/>
</dbReference>
<accession>A0A1G2E2Z5</accession>
<comment type="function">
    <text evidence="7">Single strand-specific metallo-endoribonuclease involved in late-stage 70S ribosome quality control and in maturation of the 3' terminus of the 16S rRNA.</text>
</comment>
<dbReference type="PANTHER" id="PTHR46986:SF1">
    <property type="entry name" value="ENDORIBONUCLEASE YBEY, CHLOROPLASTIC"/>
    <property type="match status" value="1"/>
</dbReference>
<sequence length="145" mass="16789">MVEINNLTKIAVSKLFLKRVAKKVLMGENRIKEELSIAVVDEKEIEELNSRFRGKKEPTDVLAFSGNYEFFDPGNQIGLGEMVICPEKIMENAEKYNMEFDKELARVLIHGILHLMGYDHEKSKADAVNMREKEEYYLTKFLISN</sequence>
<evidence type="ECO:0000313" key="8">
    <source>
        <dbReference type="EMBL" id="OGZ19730.1"/>
    </source>
</evidence>
<protein>
    <recommendedName>
        <fullName evidence="7">Endoribonuclease YbeY</fullName>
        <ecNumber evidence="7">3.1.-.-</ecNumber>
    </recommendedName>
</protein>
<dbReference type="GO" id="GO:0008270">
    <property type="term" value="F:zinc ion binding"/>
    <property type="evidence" value="ECO:0007669"/>
    <property type="project" value="UniProtKB-UniRule"/>
</dbReference>
<dbReference type="HAMAP" id="MF_00009">
    <property type="entry name" value="Endoribonucl_YbeY"/>
    <property type="match status" value="1"/>
</dbReference>
<dbReference type="InterPro" id="IPR002036">
    <property type="entry name" value="YbeY"/>
</dbReference>
<evidence type="ECO:0000256" key="1">
    <source>
        <dbReference type="ARBA" id="ARBA00010875"/>
    </source>
</evidence>
<dbReference type="GO" id="GO:0004521">
    <property type="term" value="F:RNA endonuclease activity"/>
    <property type="evidence" value="ECO:0007669"/>
    <property type="project" value="UniProtKB-UniRule"/>
</dbReference>
<dbReference type="GO" id="GO:0005737">
    <property type="term" value="C:cytoplasm"/>
    <property type="evidence" value="ECO:0007669"/>
    <property type="project" value="UniProtKB-SubCell"/>
</dbReference>
<dbReference type="Gene3D" id="3.40.390.30">
    <property type="entry name" value="Metalloproteases ('zincins'), catalytic domain"/>
    <property type="match status" value="1"/>
</dbReference>
<feature type="binding site" evidence="7">
    <location>
        <position position="110"/>
    </location>
    <ligand>
        <name>Zn(2+)</name>
        <dbReference type="ChEBI" id="CHEBI:29105"/>
        <note>catalytic</note>
    </ligand>
</feature>
<dbReference type="EC" id="3.1.-.-" evidence="7"/>
<comment type="similarity">
    <text evidence="1 7">Belongs to the endoribonuclease YbeY family.</text>
</comment>
<evidence type="ECO:0000313" key="9">
    <source>
        <dbReference type="Proteomes" id="UP000177360"/>
    </source>
</evidence>
<reference evidence="8 9" key="1">
    <citation type="journal article" date="2016" name="Nat. Commun.">
        <title>Thousands of microbial genomes shed light on interconnected biogeochemical processes in an aquifer system.</title>
        <authorList>
            <person name="Anantharaman K."/>
            <person name="Brown C.T."/>
            <person name="Hug L.A."/>
            <person name="Sharon I."/>
            <person name="Castelle C.J."/>
            <person name="Probst A.J."/>
            <person name="Thomas B.C."/>
            <person name="Singh A."/>
            <person name="Wilkins M.J."/>
            <person name="Karaoz U."/>
            <person name="Brodie E.L."/>
            <person name="Williams K.H."/>
            <person name="Hubbard S.S."/>
            <person name="Banfield J.F."/>
        </authorList>
    </citation>
    <scope>NUCLEOTIDE SEQUENCE [LARGE SCALE GENOMIC DNA]</scope>
</reference>
<feature type="binding site" evidence="7">
    <location>
        <position position="114"/>
    </location>
    <ligand>
        <name>Zn(2+)</name>
        <dbReference type="ChEBI" id="CHEBI:29105"/>
        <note>catalytic</note>
    </ligand>
</feature>
<proteinExistence type="inferred from homology"/>
<comment type="cofactor">
    <cofactor evidence="7">
        <name>Zn(2+)</name>
        <dbReference type="ChEBI" id="CHEBI:29105"/>
    </cofactor>
    <text evidence="7">Binds 1 zinc ion.</text>
</comment>
<evidence type="ECO:0000256" key="5">
    <source>
        <dbReference type="ARBA" id="ARBA00022801"/>
    </source>
</evidence>
<dbReference type="InterPro" id="IPR023091">
    <property type="entry name" value="MetalPrtase_cat_dom_sf_prd"/>
</dbReference>